<dbReference type="SUPFAM" id="SSF111369">
    <property type="entry name" value="HlyD-like secretion proteins"/>
    <property type="match status" value="1"/>
</dbReference>
<evidence type="ECO:0000313" key="6">
    <source>
        <dbReference type="Proteomes" id="UP001143304"/>
    </source>
</evidence>
<dbReference type="Proteomes" id="UP001143304">
    <property type="component" value="Unassembled WGS sequence"/>
</dbReference>
<dbReference type="Gene3D" id="1.10.287.470">
    <property type="entry name" value="Helix hairpin bin"/>
    <property type="match status" value="1"/>
</dbReference>
<organism evidence="5 6">
    <name type="scientific">Candidatus Marimicrobium litorale</name>
    <dbReference type="NCBI Taxonomy" id="2518991"/>
    <lineage>
        <taxon>Bacteria</taxon>
        <taxon>Pseudomonadati</taxon>
        <taxon>Pseudomonadota</taxon>
        <taxon>Gammaproteobacteria</taxon>
        <taxon>Cellvibrionales</taxon>
        <taxon>Halieaceae</taxon>
        <taxon>Marimicrobium</taxon>
    </lineage>
</organism>
<accession>A0ABT3T3F4</accession>
<reference evidence="5" key="1">
    <citation type="submission" date="2019-02" db="EMBL/GenBank/DDBJ databases">
        <authorList>
            <person name="Li S.-H."/>
        </authorList>
    </citation>
    <scope>NUCLEOTIDE SEQUENCE</scope>
    <source>
        <strain evidence="5">IMCC11814</strain>
    </source>
</reference>
<sequence>MKLVTAGGVAAILITVFGWDLLKGYLTKEKLAAYRPPTVAVTTLKAAQSEWTTRISAFGQITASEGVNVTPQIAGQVRSIHFRSGDLVEAGDLLVQLDDQLEQDELQSDEAKVRLSQLNTDRYAKLVTENSAAKATLDRVQAELVSDQAAAHATKTKIDYLAIKAPFSGRLSIREVNLGDFVQPGTTLVNLQDTSVLFVDFSLPESYLPLLQNGLKATVDSEARPDKNYNAIVVAISAQVDPNSRNIDIRAQIQDPGKKLSPGMYVSVTLETKEVTKVFALPDVAISYSLYGDSVFVVSDPTSDSSDSSDSSKTKEYTVTQKYVDVFDKQDSKVAITKGISAGDQIITSNQQQLSKKTIITVNNSVKLDQNAVTGQ</sequence>
<comment type="similarity">
    <text evidence="1">Belongs to the membrane fusion protein (MFP) (TC 8.A.1) family.</text>
</comment>
<name>A0ABT3T3F4_9GAMM</name>
<dbReference type="RefSeq" id="WP_279248136.1">
    <property type="nucleotide sequence ID" value="NZ_SHNO01000001.1"/>
</dbReference>
<dbReference type="PANTHER" id="PTHR30469">
    <property type="entry name" value="MULTIDRUG RESISTANCE PROTEIN MDTA"/>
    <property type="match status" value="1"/>
</dbReference>
<dbReference type="Gene3D" id="2.40.420.20">
    <property type="match status" value="1"/>
</dbReference>
<dbReference type="Gene3D" id="2.40.30.170">
    <property type="match status" value="1"/>
</dbReference>
<dbReference type="InterPro" id="IPR006143">
    <property type="entry name" value="RND_pump_MFP"/>
</dbReference>
<dbReference type="InterPro" id="IPR058625">
    <property type="entry name" value="MdtA-like_BSH"/>
</dbReference>
<dbReference type="Pfam" id="PF25917">
    <property type="entry name" value="BSH_RND"/>
    <property type="match status" value="1"/>
</dbReference>
<comment type="caution">
    <text evidence="5">The sequence shown here is derived from an EMBL/GenBank/DDBJ whole genome shotgun (WGS) entry which is preliminary data.</text>
</comment>
<dbReference type="Pfam" id="PF25954">
    <property type="entry name" value="Beta-barrel_RND_2"/>
    <property type="match status" value="1"/>
</dbReference>
<evidence type="ECO:0000256" key="2">
    <source>
        <dbReference type="SAM" id="Coils"/>
    </source>
</evidence>
<evidence type="ECO:0000313" key="5">
    <source>
        <dbReference type="EMBL" id="MCX2976385.1"/>
    </source>
</evidence>
<feature type="domain" description="CusB-like beta-barrel" evidence="4">
    <location>
        <begin position="199"/>
        <end position="273"/>
    </location>
</feature>
<feature type="domain" description="Multidrug resistance protein MdtA-like barrel-sandwich hybrid" evidence="3">
    <location>
        <begin position="67"/>
        <end position="190"/>
    </location>
</feature>
<keyword evidence="6" id="KW-1185">Reference proteome</keyword>
<dbReference type="PANTHER" id="PTHR30469:SF11">
    <property type="entry name" value="BLL4320 PROTEIN"/>
    <property type="match status" value="1"/>
</dbReference>
<dbReference type="Gene3D" id="2.40.50.100">
    <property type="match status" value="1"/>
</dbReference>
<evidence type="ECO:0000259" key="3">
    <source>
        <dbReference type="Pfam" id="PF25917"/>
    </source>
</evidence>
<proteinExistence type="inferred from homology"/>
<dbReference type="InterPro" id="IPR058792">
    <property type="entry name" value="Beta-barrel_RND_2"/>
</dbReference>
<protein>
    <submittedName>
        <fullName evidence="5">Efflux RND transporter periplasmic adaptor subunit</fullName>
    </submittedName>
</protein>
<feature type="coiled-coil region" evidence="2">
    <location>
        <begin position="94"/>
        <end position="143"/>
    </location>
</feature>
<evidence type="ECO:0000256" key="1">
    <source>
        <dbReference type="ARBA" id="ARBA00009477"/>
    </source>
</evidence>
<dbReference type="NCBIfam" id="TIGR01730">
    <property type="entry name" value="RND_mfp"/>
    <property type="match status" value="1"/>
</dbReference>
<evidence type="ECO:0000259" key="4">
    <source>
        <dbReference type="Pfam" id="PF25954"/>
    </source>
</evidence>
<gene>
    <name evidence="5" type="ORF">EYC82_03340</name>
</gene>
<dbReference type="EMBL" id="SHNO01000001">
    <property type="protein sequence ID" value="MCX2976385.1"/>
    <property type="molecule type" value="Genomic_DNA"/>
</dbReference>
<keyword evidence="2" id="KW-0175">Coiled coil</keyword>